<dbReference type="InterPro" id="IPR050638">
    <property type="entry name" value="AA-Vitamin_Transporters"/>
</dbReference>
<evidence type="ECO:0000256" key="5">
    <source>
        <dbReference type="SAM" id="Phobius"/>
    </source>
</evidence>
<keyword evidence="3 5" id="KW-1133">Transmembrane helix</keyword>
<proteinExistence type="predicted"/>
<dbReference type="AlphaFoldDB" id="A0A0S3PPY3"/>
<dbReference type="RefSeq" id="WP_245408632.1">
    <property type="nucleotide sequence ID" value="NZ_AP014946.1"/>
</dbReference>
<gene>
    <name evidence="7" type="primary">yedA</name>
    <name evidence="7" type="ORF">GJW-30_1_00507</name>
</gene>
<dbReference type="KEGG" id="vgo:GJW-30_1_00507"/>
<feature type="transmembrane region" description="Helical" evidence="5">
    <location>
        <begin position="69"/>
        <end position="89"/>
    </location>
</feature>
<keyword evidence="2 5" id="KW-0812">Transmembrane</keyword>
<dbReference type="SUPFAM" id="SSF103481">
    <property type="entry name" value="Multidrug resistance efflux transporter EmrE"/>
    <property type="match status" value="2"/>
</dbReference>
<feature type="transmembrane region" description="Helical" evidence="5">
    <location>
        <begin position="95"/>
        <end position="119"/>
    </location>
</feature>
<feature type="transmembrane region" description="Helical" evidence="5">
    <location>
        <begin position="12"/>
        <end position="33"/>
    </location>
</feature>
<feature type="domain" description="EamA" evidence="6">
    <location>
        <begin position="159"/>
        <end position="290"/>
    </location>
</feature>
<keyword evidence="4 5" id="KW-0472">Membrane</keyword>
<dbReference type="PANTHER" id="PTHR32322">
    <property type="entry name" value="INNER MEMBRANE TRANSPORTER"/>
    <property type="match status" value="1"/>
</dbReference>
<name>A0A0S3PPY3_9BRAD</name>
<feature type="transmembrane region" description="Helical" evidence="5">
    <location>
        <begin position="156"/>
        <end position="176"/>
    </location>
</feature>
<protein>
    <submittedName>
        <fullName evidence="7">Putative inner membrane transporter YedA</fullName>
    </submittedName>
</protein>
<dbReference type="Pfam" id="PF00892">
    <property type="entry name" value="EamA"/>
    <property type="match status" value="2"/>
</dbReference>
<feature type="transmembrane region" description="Helical" evidence="5">
    <location>
        <begin position="218"/>
        <end position="238"/>
    </location>
</feature>
<evidence type="ECO:0000256" key="4">
    <source>
        <dbReference type="ARBA" id="ARBA00023136"/>
    </source>
</evidence>
<dbReference type="InterPro" id="IPR037185">
    <property type="entry name" value="EmrE-like"/>
</dbReference>
<sequence length="308" mass="33360">MATSRTMSGSDWALLFLLSVIWGGSFLFNKLAVNELPPLTVAFSRVFGGAIWLYLIAKIMRQSMPRTRAAWLALAGMGLLNNVIPFSLILWSQQYISSGLTAILNATTPLFTVLIAHFFTTDERFTPGRIAGVLIGFSGVVLMIGPDLIGDLGKNVVAQIVMLLVGIFYAISGIYGRRFHNIPPVITATGQMTSASIMLLPLVVIVDRPWTLPLPSNTALAALFLLGALCTTAAYLIFFRILRRAGATNLMLVTLLIPISAILLGSLVLGEQLAWRHFAGMAIIALGLAAIDGRPWQWLTRRKHAAAA</sequence>
<accession>A0A0S3PPY3</accession>
<feature type="transmembrane region" description="Helical" evidence="5">
    <location>
        <begin position="39"/>
        <end position="57"/>
    </location>
</feature>
<evidence type="ECO:0000313" key="8">
    <source>
        <dbReference type="Proteomes" id="UP000236884"/>
    </source>
</evidence>
<evidence type="ECO:0000256" key="3">
    <source>
        <dbReference type="ARBA" id="ARBA00022989"/>
    </source>
</evidence>
<keyword evidence="8" id="KW-1185">Reference proteome</keyword>
<reference evidence="7 8" key="1">
    <citation type="submission" date="2015-08" db="EMBL/GenBank/DDBJ databases">
        <title>Investigation of the bacterial diversity of lava forest soil.</title>
        <authorList>
            <person name="Lee J.S."/>
        </authorList>
    </citation>
    <scope>NUCLEOTIDE SEQUENCE [LARGE SCALE GENOMIC DNA]</scope>
    <source>
        <strain evidence="7 8">GJW-30</strain>
    </source>
</reference>
<dbReference type="PANTHER" id="PTHR32322:SF9">
    <property type="entry name" value="AMINO-ACID METABOLITE EFFLUX PUMP-RELATED"/>
    <property type="match status" value="1"/>
</dbReference>
<feature type="transmembrane region" description="Helical" evidence="5">
    <location>
        <begin position="131"/>
        <end position="150"/>
    </location>
</feature>
<dbReference type="EMBL" id="AP014946">
    <property type="protein sequence ID" value="BAT57995.1"/>
    <property type="molecule type" value="Genomic_DNA"/>
</dbReference>
<feature type="domain" description="EamA" evidence="6">
    <location>
        <begin position="14"/>
        <end position="144"/>
    </location>
</feature>
<feature type="transmembrane region" description="Helical" evidence="5">
    <location>
        <begin position="188"/>
        <end position="206"/>
    </location>
</feature>
<dbReference type="GO" id="GO:0016020">
    <property type="term" value="C:membrane"/>
    <property type="evidence" value="ECO:0007669"/>
    <property type="project" value="UniProtKB-SubCell"/>
</dbReference>
<dbReference type="InterPro" id="IPR000620">
    <property type="entry name" value="EamA_dom"/>
</dbReference>
<comment type="subcellular location">
    <subcellularLocation>
        <location evidence="1">Membrane</location>
        <topology evidence="1">Multi-pass membrane protein</topology>
    </subcellularLocation>
</comment>
<feature type="transmembrane region" description="Helical" evidence="5">
    <location>
        <begin position="250"/>
        <end position="269"/>
    </location>
</feature>
<evidence type="ECO:0000259" key="6">
    <source>
        <dbReference type="Pfam" id="PF00892"/>
    </source>
</evidence>
<dbReference type="Proteomes" id="UP000236884">
    <property type="component" value="Chromosome"/>
</dbReference>
<feature type="transmembrane region" description="Helical" evidence="5">
    <location>
        <begin position="275"/>
        <end position="293"/>
    </location>
</feature>
<evidence type="ECO:0000256" key="2">
    <source>
        <dbReference type="ARBA" id="ARBA00022692"/>
    </source>
</evidence>
<organism evidence="7 8">
    <name type="scientific">Variibacter gotjawalensis</name>
    <dbReference type="NCBI Taxonomy" id="1333996"/>
    <lineage>
        <taxon>Bacteria</taxon>
        <taxon>Pseudomonadati</taxon>
        <taxon>Pseudomonadota</taxon>
        <taxon>Alphaproteobacteria</taxon>
        <taxon>Hyphomicrobiales</taxon>
        <taxon>Nitrobacteraceae</taxon>
        <taxon>Variibacter</taxon>
    </lineage>
</organism>
<evidence type="ECO:0000313" key="7">
    <source>
        <dbReference type="EMBL" id="BAT57995.1"/>
    </source>
</evidence>
<evidence type="ECO:0000256" key="1">
    <source>
        <dbReference type="ARBA" id="ARBA00004141"/>
    </source>
</evidence>